<evidence type="ECO:0000313" key="1">
    <source>
        <dbReference type="EMBL" id="KAH7991594.1"/>
    </source>
</evidence>
<keyword evidence="2" id="KW-1185">Reference proteome</keyword>
<dbReference type="Proteomes" id="UP000827872">
    <property type="component" value="Linkage Group LG03"/>
</dbReference>
<dbReference type="EMBL" id="CM037616">
    <property type="protein sequence ID" value="KAH7991594.1"/>
    <property type="molecule type" value="Genomic_DNA"/>
</dbReference>
<comment type="caution">
    <text evidence="1">The sequence shown here is derived from an EMBL/GenBank/DDBJ whole genome shotgun (WGS) entry which is preliminary data.</text>
</comment>
<reference evidence="1" key="1">
    <citation type="submission" date="2021-08" db="EMBL/GenBank/DDBJ databases">
        <title>The first chromosome-level gecko genome reveals the dynamic sex chromosomes of Neotropical dwarf geckos (Sphaerodactylidae: Sphaerodactylus).</title>
        <authorList>
            <person name="Pinto B.J."/>
            <person name="Keating S.E."/>
            <person name="Gamble T."/>
        </authorList>
    </citation>
    <scope>NUCLEOTIDE SEQUENCE</scope>
    <source>
        <strain evidence="1">TG3544</strain>
    </source>
</reference>
<protein>
    <submittedName>
        <fullName evidence="1">Uncharacterized protein</fullName>
    </submittedName>
</protein>
<sequence>MARGGDGKMKDVKGKRLQEDEEDFEPQVELHFTILEESEGGISQGKLWHCDVNAELQPDSSSLPDPEDESVYSDRTRSPSPERQRFPPAPERGARDRRMGSYPQPGPKQQVELHFTILEESEGGISEGRLCASEISSDEPLEIDYPKCQRHGPAQFGQPMFAANDSPPAKGMLEGETKGEVAQPGSADQQVEVQLAFFEDSEEVSLSQGPEDYPMCESPFTPDMYQGDYPKDYWDASIDSLANVVPATILDSDNLVTYFWGDEETDAGLEPVPTQLIYSGAD</sequence>
<name>A0ACB8EGC2_9SAUR</name>
<evidence type="ECO:0000313" key="2">
    <source>
        <dbReference type="Proteomes" id="UP000827872"/>
    </source>
</evidence>
<organism evidence="1 2">
    <name type="scientific">Sphaerodactylus townsendi</name>
    <dbReference type="NCBI Taxonomy" id="933632"/>
    <lineage>
        <taxon>Eukaryota</taxon>
        <taxon>Metazoa</taxon>
        <taxon>Chordata</taxon>
        <taxon>Craniata</taxon>
        <taxon>Vertebrata</taxon>
        <taxon>Euteleostomi</taxon>
        <taxon>Lepidosauria</taxon>
        <taxon>Squamata</taxon>
        <taxon>Bifurcata</taxon>
        <taxon>Gekkota</taxon>
        <taxon>Sphaerodactylidae</taxon>
        <taxon>Sphaerodactylus</taxon>
    </lineage>
</organism>
<gene>
    <name evidence="1" type="ORF">K3G42_007648</name>
</gene>
<proteinExistence type="predicted"/>
<accession>A0ACB8EGC2</accession>